<comment type="similarity">
    <text evidence="1">Belongs to the plant LTP family.</text>
</comment>
<name>A0A1J7GP16_LUPAN</name>
<dbReference type="InterPro" id="IPR000528">
    <property type="entry name" value="Plant_nsLTP"/>
</dbReference>
<dbReference type="Pfam" id="PF00234">
    <property type="entry name" value="Tryp_alpha_amyl"/>
    <property type="match status" value="1"/>
</dbReference>
<proteinExistence type="inferred from homology"/>
<dbReference type="SUPFAM" id="SSF47699">
    <property type="entry name" value="Bifunctional inhibitor/lipid-transfer protein/seed storage 2S albumin"/>
    <property type="match status" value="1"/>
</dbReference>
<evidence type="ECO:0000259" key="4">
    <source>
        <dbReference type="Pfam" id="PF00234"/>
    </source>
</evidence>
<sequence>MAMARVLAFLTLFLLICRSEMSPNSSTLCDKVYWDFATCLRYLAGYESDPIPYCCKSIAELSSDAMQYTEAEAICQCIETLAMGADIRFDVSRVEDLPEKCHTPVTFPISNYMNCSK</sequence>
<evidence type="ECO:0000256" key="3">
    <source>
        <dbReference type="SAM" id="SignalP"/>
    </source>
</evidence>
<gene>
    <name evidence="5" type="ORF">TanjilG_27448</name>
</gene>
<dbReference type="InterPro" id="IPR016140">
    <property type="entry name" value="Bifunc_inhib/LTP/seed_store"/>
</dbReference>
<dbReference type="EMBL" id="KV862233">
    <property type="protein sequence ID" value="OIV89842.1"/>
    <property type="molecule type" value="Genomic_DNA"/>
</dbReference>
<feature type="chain" id="PRO_5011955846" description="Bifunctional inhibitor/plant lipid transfer protein/seed storage helical domain-containing protein" evidence="3">
    <location>
        <begin position="20"/>
        <end position="117"/>
    </location>
</feature>
<dbReference type="STRING" id="3871.A0A1J7GP16"/>
<protein>
    <recommendedName>
        <fullName evidence="4">Bifunctional inhibitor/plant lipid transfer protein/seed storage helical domain-containing protein</fullName>
    </recommendedName>
</protein>
<reference evidence="5 6" key="1">
    <citation type="journal article" date="2017" name="Plant Biotechnol. J.">
        <title>A comprehensive draft genome sequence for lupin (Lupinus angustifolius), an emerging health food: insights into plant-microbe interactions and legume evolution.</title>
        <authorList>
            <person name="Hane J.K."/>
            <person name="Ming Y."/>
            <person name="Kamphuis L.G."/>
            <person name="Nelson M.N."/>
            <person name="Garg G."/>
            <person name="Atkins C.A."/>
            <person name="Bayer P.E."/>
            <person name="Bravo A."/>
            <person name="Bringans S."/>
            <person name="Cannon S."/>
            <person name="Edwards D."/>
            <person name="Foley R."/>
            <person name="Gao L.L."/>
            <person name="Harrison M.J."/>
            <person name="Huang W."/>
            <person name="Hurgobin B."/>
            <person name="Li S."/>
            <person name="Liu C.W."/>
            <person name="McGrath A."/>
            <person name="Morahan G."/>
            <person name="Murray J."/>
            <person name="Weller J."/>
            <person name="Jian J."/>
            <person name="Singh K.B."/>
        </authorList>
    </citation>
    <scope>NUCLEOTIDE SEQUENCE [LARGE SCALE GENOMIC DNA]</scope>
    <source>
        <strain evidence="6">cv. Tanjil</strain>
        <tissue evidence="5">Whole plant</tissue>
    </source>
</reference>
<feature type="domain" description="Bifunctional inhibitor/plant lipid transfer protein/seed storage helical" evidence="4">
    <location>
        <begin position="29"/>
        <end position="107"/>
    </location>
</feature>
<dbReference type="GO" id="GO:0006869">
    <property type="term" value="P:lipid transport"/>
    <property type="evidence" value="ECO:0007669"/>
    <property type="project" value="InterPro"/>
</dbReference>
<dbReference type="Proteomes" id="UP000188354">
    <property type="component" value="Unassembled WGS sequence"/>
</dbReference>
<dbReference type="PANTHER" id="PTHR33076">
    <property type="entry name" value="NON-SPECIFIC LIPID-TRANSFER PROTEIN 2-RELATED"/>
    <property type="match status" value="1"/>
</dbReference>
<keyword evidence="3" id="KW-0732">Signal</keyword>
<dbReference type="Gene3D" id="1.10.110.10">
    <property type="entry name" value="Plant lipid-transfer and hydrophobic proteins"/>
    <property type="match status" value="1"/>
</dbReference>
<evidence type="ECO:0000313" key="5">
    <source>
        <dbReference type="EMBL" id="OIV89842.1"/>
    </source>
</evidence>
<feature type="signal peptide" evidence="3">
    <location>
        <begin position="1"/>
        <end position="19"/>
    </location>
</feature>
<accession>A0A1J7GP16</accession>
<dbReference type="PRINTS" id="PR00382">
    <property type="entry name" value="LIPIDTRNSFER"/>
</dbReference>
<dbReference type="InterPro" id="IPR036312">
    <property type="entry name" value="Bifun_inhib/LTP/seed_sf"/>
</dbReference>
<evidence type="ECO:0000313" key="6">
    <source>
        <dbReference type="Proteomes" id="UP000188354"/>
    </source>
</evidence>
<dbReference type="OMA" id="ENICQCI"/>
<evidence type="ECO:0000256" key="2">
    <source>
        <dbReference type="ARBA" id="ARBA00023157"/>
    </source>
</evidence>
<organism evidence="5 6">
    <name type="scientific">Lupinus angustifolius</name>
    <name type="common">Narrow-leaved blue lupine</name>
    <dbReference type="NCBI Taxonomy" id="3871"/>
    <lineage>
        <taxon>Eukaryota</taxon>
        <taxon>Viridiplantae</taxon>
        <taxon>Streptophyta</taxon>
        <taxon>Embryophyta</taxon>
        <taxon>Tracheophyta</taxon>
        <taxon>Spermatophyta</taxon>
        <taxon>Magnoliopsida</taxon>
        <taxon>eudicotyledons</taxon>
        <taxon>Gunneridae</taxon>
        <taxon>Pentapetalae</taxon>
        <taxon>rosids</taxon>
        <taxon>fabids</taxon>
        <taxon>Fabales</taxon>
        <taxon>Fabaceae</taxon>
        <taxon>Papilionoideae</taxon>
        <taxon>50 kb inversion clade</taxon>
        <taxon>genistoids sensu lato</taxon>
        <taxon>core genistoids</taxon>
        <taxon>Genisteae</taxon>
        <taxon>Lupinus</taxon>
    </lineage>
</organism>
<evidence type="ECO:0000256" key="1">
    <source>
        <dbReference type="ARBA" id="ARBA00009748"/>
    </source>
</evidence>
<dbReference type="GO" id="GO:0008289">
    <property type="term" value="F:lipid binding"/>
    <property type="evidence" value="ECO:0007669"/>
    <property type="project" value="InterPro"/>
</dbReference>
<dbReference type="Gramene" id="OIV89842">
    <property type="protein sequence ID" value="OIV89842"/>
    <property type="gene ID" value="TanjilG_27448"/>
</dbReference>
<keyword evidence="2" id="KW-1015">Disulfide bond</keyword>
<keyword evidence="6" id="KW-1185">Reference proteome</keyword>
<dbReference type="AlphaFoldDB" id="A0A1J7GP16"/>